<dbReference type="InterPro" id="IPR009908">
    <property type="entry name" value="Methylamine_util_MauE"/>
</dbReference>
<proteinExistence type="predicted"/>
<accession>A0ABU3GMM6</accession>
<evidence type="ECO:0000256" key="2">
    <source>
        <dbReference type="ARBA" id="ARBA00022692"/>
    </source>
</evidence>
<organism evidence="7 8">
    <name type="scientific">Mucilaginibacter terrae</name>
    <dbReference type="NCBI Taxonomy" id="1955052"/>
    <lineage>
        <taxon>Bacteria</taxon>
        <taxon>Pseudomonadati</taxon>
        <taxon>Bacteroidota</taxon>
        <taxon>Sphingobacteriia</taxon>
        <taxon>Sphingobacteriales</taxon>
        <taxon>Sphingobacteriaceae</taxon>
        <taxon>Mucilaginibacter</taxon>
    </lineage>
</organism>
<dbReference type="EMBL" id="JAVLVU010000001">
    <property type="protein sequence ID" value="MDT3401053.1"/>
    <property type="molecule type" value="Genomic_DNA"/>
</dbReference>
<feature type="transmembrane region" description="Helical" evidence="5">
    <location>
        <begin position="133"/>
        <end position="150"/>
    </location>
</feature>
<evidence type="ECO:0000256" key="1">
    <source>
        <dbReference type="ARBA" id="ARBA00004141"/>
    </source>
</evidence>
<evidence type="ECO:0000256" key="4">
    <source>
        <dbReference type="ARBA" id="ARBA00023136"/>
    </source>
</evidence>
<sequence>MQVMENITLNKIELRLKELDRDRFIIGIKLICMFLFLYTAYAKIVDHDRFIKGLSKVHIINGFAVYISWFVPASEILTFVLLLIPKMVKWGFVSFLWLMFSFTGYIVGAMIFEKTLPCHCGGVIEKLSWAQHLWFNLFFIGLAALALWLLESNTKYKNHQNEKF</sequence>
<feature type="transmembrane region" description="Helical" evidence="5">
    <location>
        <begin position="24"/>
        <end position="42"/>
    </location>
</feature>
<reference evidence="8" key="1">
    <citation type="submission" date="2023-07" db="EMBL/GenBank/DDBJ databases">
        <title>Functional and genomic diversity of the sorghum phyllosphere microbiome.</title>
        <authorList>
            <person name="Shade A."/>
        </authorList>
    </citation>
    <scope>NUCLEOTIDE SEQUENCE [LARGE SCALE GENOMIC DNA]</scope>
    <source>
        <strain evidence="8">SORGH_AS_0422</strain>
    </source>
</reference>
<feature type="transmembrane region" description="Helical" evidence="5">
    <location>
        <begin position="90"/>
        <end position="112"/>
    </location>
</feature>
<feature type="transmembrane region" description="Helical" evidence="5">
    <location>
        <begin position="63"/>
        <end position="84"/>
    </location>
</feature>
<dbReference type="Proteomes" id="UP001258315">
    <property type="component" value="Unassembled WGS sequence"/>
</dbReference>
<keyword evidence="2 5" id="KW-0812">Transmembrane</keyword>
<feature type="domain" description="Methylamine utilisation protein MauE" evidence="6">
    <location>
        <begin position="24"/>
        <end position="149"/>
    </location>
</feature>
<comment type="subcellular location">
    <subcellularLocation>
        <location evidence="1">Membrane</location>
        <topology evidence="1">Multi-pass membrane protein</topology>
    </subcellularLocation>
</comment>
<keyword evidence="4 5" id="KW-0472">Membrane</keyword>
<comment type="caution">
    <text evidence="7">The sequence shown here is derived from an EMBL/GenBank/DDBJ whole genome shotgun (WGS) entry which is preliminary data.</text>
</comment>
<evidence type="ECO:0000313" key="7">
    <source>
        <dbReference type="EMBL" id="MDT3401053.1"/>
    </source>
</evidence>
<gene>
    <name evidence="7" type="ORF">QE417_000125</name>
</gene>
<dbReference type="Pfam" id="PF07291">
    <property type="entry name" value="MauE"/>
    <property type="match status" value="1"/>
</dbReference>
<evidence type="ECO:0000313" key="8">
    <source>
        <dbReference type="Proteomes" id="UP001258315"/>
    </source>
</evidence>
<protein>
    <recommendedName>
        <fullName evidence="6">Methylamine utilisation protein MauE domain-containing protein</fullName>
    </recommendedName>
</protein>
<name>A0ABU3GMM6_9SPHI</name>
<evidence type="ECO:0000259" key="6">
    <source>
        <dbReference type="Pfam" id="PF07291"/>
    </source>
</evidence>
<evidence type="ECO:0000256" key="3">
    <source>
        <dbReference type="ARBA" id="ARBA00022989"/>
    </source>
</evidence>
<keyword evidence="3 5" id="KW-1133">Transmembrane helix</keyword>
<evidence type="ECO:0000256" key="5">
    <source>
        <dbReference type="SAM" id="Phobius"/>
    </source>
</evidence>
<keyword evidence="8" id="KW-1185">Reference proteome</keyword>